<evidence type="ECO:0000313" key="5">
    <source>
        <dbReference type="EMBL" id="GAX78891.1"/>
    </source>
</evidence>
<feature type="compositionally biased region" description="Polar residues" evidence="3">
    <location>
        <begin position="1632"/>
        <end position="1642"/>
    </location>
</feature>
<feature type="compositionally biased region" description="Polar residues" evidence="3">
    <location>
        <begin position="1936"/>
        <end position="1949"/>
    </location>
</feature>
<feature type="region of interest" description="Disordered" evidence="3">
    <location>
        <begin position="1127"/>
        <end position="1154"/>
    </location>
</feature>
<accession>A0A250X731</accession>
<keyword evidence="2" id="KW-0539">Nucleus</keyword>
<feature type="compositionally biased region" description="Basic and acidic residues" evidence="3">
    <location>
        <begin position="1"/>
        <end position="21"/>
    </location>
</feature>
<feature type="region of interest" description="Disordered" evidence="3">
    <location>
        <begin position="450"/>
        <end position="479"/>
    </location>
</feature>
<feature type="compositionally biased region" description="Polar residues" evidence="3">
    <location>
        <begin position="636"/>
        <end position="645"/>
    </location>
</feature>
<comment type="subcellular location">
    <subcellularLocation>
        <location evidence="1">Nucleus</location>
    </subcellularLocation>
</comment>
<feature type="compositionally biased region" description="Polar residues" evidence="3">
    <location>
        <begin position="180"/>
        <end position="205"/>
    </location>
</feature>
<dbReference type="OrthoDB" id="553359at2759"/>
<feature type="region of interest" description="Disordered" evidence="3">
    <location>
        <begin position="2102"/>
        <end position="2165"/>
    </location>
</feature>
<dbReference type="Gene3D" id="2.30.30.140">
    <property type="match status" value="1"/>
</dbReference>
<feature type="compositionally biased region" description="Polar residues" evidence="3">
    <location>
        <begin position="1363"/>
        <end position="1372"/>
    </location>
</feature>
<feature type="compositionally biased region" description="Polar residues" evidence="3">
    <location>
        <begin position="2148"/>
        <end position="2160"/>
    </location>
</feature>
<dbReference type="GO" id="GO:0003677">
    <property type="term" value="F:DNA binding"/>
    <property type="evidence" value="ECO:0007669"/>
    <property type="project" value="InterPro"/>
</dbReference>
<evidence type="ECO:0000256" key="3">
    <source>
        <dbReference type="SAM" id="MobiDB-lite"/>
    </source>
</evidence>
<keyword evidence="6" id="KW-1185">Reference proteome</keyword>
<dbReference type="InterPro" id="IPR001606">
    <property type="entry name" value="ARID_dom"/>
</dbReference>
<feature type="region of interest" description="Disordered" evidence="3">
    <location>
        <begin position="1799"/>
        <end position="1832"/>
    </location>
</feature>
<feature type="region of interest" description="Disordered" evidence="3">
    <location>
        <begin position="1991"/>
        <end position="2013"/>
    </location>
</feature>
<feature type="region of interest" description="Disordered" evidence="3">
    <location>
        <begin position="1849"/>
        <end position="1912"/>
    </location>
</feature>
<feature type="region of interest" description="Disordered" evidence="3">
    <location>
        <begin position="1578"/>
        <end position="1649"/>
    </location>
</feature>
<feature type="region of interest" description="Disordered" evidence="3">
    <location>
        <begin position="402"/>
        <end position="432"/>
    </location>
</feature>
<dbReference type="InterPro" id="IPR039776">
    <property type="entry name" value="Pds5"/>
</dbReference>
<feature type="region of interest" description="Disordered" evidence="3">
    <location>
        <begin position="1483"/>
        <end position="1514"/>
    </location>
</feature>
<feature type="region of interest" description="Disordered" evidence="3">
    <location>
        <begin position="1526"/>
        <end position="1557"/>
    </location>
</feature>
<name>A0A250X731_9CHLO</name>
<proteinExistence type="predicted"/>
<dbReference type="GO" id="GO:0006281">
    <property type="term" value="P:DNA repair"/>
    <property type="evidence" value="ECO:0007669"/>
    <property type="project" value="TreeGrafter"/>
</dbReference>
<feature type="region of interest" description="Disordered" evidence="3">
    <location>
        <begin position="935"/>
        <end position="957"/>
    </location>
</feature>
<dbReference type="PANTHER" id="PTHR12663">
    <property type="entry name" value="ANDROGEN INDUCED INHIBITOR OF PROLIFERATION AS3 / PDS5-RELATED"/>
    <property type="match status" value="1"/>
</dbReference>
<dbReference type="SMART" id="SM01014">
    <property type="entry name" value="ARID"/>
    <property type="match status" value="1"/>
</dbReference>
<dbReference type="SMART" id="SM00501">
    <property type="entry name" value="BRIGHT"/>
    <property type="match status" value="1"/>
</dbReference>
<dbReference type="CDD" id="cd16100">
    <property type="entry name" value="ARID"/>
    <property type="match status" value="1"/>
</dbReference>
<feature type="region of interest" description="Disordered" evidence="3">
    <location>
        <begin position="2268"/>
        <end position="2293"/>
    </location>
</feature>
<gene>
    <name evidence="5" type="ORF">CEUSTIGMA_g6330.t1</name>
</gene>
<dbReference type="PANTHER" id="PTHR12663:SF69">
    <property type="entry name" value="SISTER CHROMATID COHESION PROTEIN PDS5 HOMOLOG E"/>
    <property type="match status" value="1"/>
</dbReference>
<feature type="region of interest" description="Disordered" evidence="3">
    <location>
        <begin position="180"/>
        <end position="233"/>
    </location>
</feature>
<feature type="region of interest" description="Disordered" evidence="3">
    <location>
        <begin position="304"/>
        <end position="330"/>
    </location>
</feature>
<feature type="compositionally biased region" description="Basic and acidic residues" evidence="3">
    <location>
        <begin position="610"/>
        <end position="633"/>
    </location>
</feature>
<feature type="region of interest" description="Disordered" evidence="3">
    <location>
        <begin position="1930"/>
        <end position="1949"/>
    </location>
</feature>
<feature type="compositionally biased region" description="Polar residues" evidence="3">
    <location>
        <begin position="1814"/>
        <end position="1826"/>
    </location>
</feature>
<feature type="region of interest" description="Disordered" evidence="3">
    <location>
        <begin position="1204"/>
        <end position="1238"/>
    </location>
</feature>
<feature type="compositionally biased region" description="Polar residues" evidence="3">
    <location>
        <begin position="1991"/>
        <end position="2003"/>
    </location>
</feature>
<dbReference type="Pfam" id="PF01388">
    <property type="entry name" value="ARID"/>
    <property type="match status" value="1"/>
</dbReference>
<feature type="compositionally biased region" description="Basic and acidic residues" evidence="3">
    <location>
        <begin position="842"/>
        <end position="851"/>
    </location>
</feature>
<evidence type="ECO:0000256" key="2">
    <source>
        <dbReference type="ARBA" id="ARBA00023242"/>
    </source>
</evidence>
<feature type="region of interest" description="Disordered" evidence="3">
    <location>
        <begin position="1723"/>
        <end position="1742"/>
    </location>
</feature>
<protein>
    <recommendedName>
        <fullName evidence="4">ARID domain-containing protein</fullName>
    </recommendedName>
</protein>
<evidence type="ECO:0000313" key="6">
    <source>
        <dbReference type="Proteomes" id="UP000232323"/>
    </source>
</evidence>
<feature type="compositionally biased region" description="Polar residues" evidence="3">
    <location>
        <begin position="1205"/>
        <end position="1216"/>
    </location>
</feature>
<dbReference type="STRING" id="1157962.A0A250X731"/>
<feature type="domain" description="ARID" evidence="4">
    <location>
        <begin position="683"/>
        <end position="779"/>
    </location>
</feature>
<dbReference type="Proteomes" id="UP000232323">
    <property type="component" value="Unassembled WGS sequence"/>
</dbReference>
<dbReference type="PROSITE" id="PS51011">
    <property type="entry name" value="ARID"/>
    <property type="match status" value="1"/>
</dbReference>
<sequence length="2410" mass="251167">MTESTKDLADERCQAAEENVAHSEGPLTGGDHEETQATQYWPLSEAPVNNNQQASHSRSGALSWGAASSQACDLTQACRANNIWGGPVVSSYATMTTMSQEEEHSNLMKTAARKMDAYRCLQSNFRIDTLQRHQAINQGATATTIVIQSQEEGMQKSTNVEDPHLDQNPKARFGNVPISAQNMEGSKSAQDTTTGLRSTQIQRTEAPTGLALTQAHTEGSAGPDIPGTSHRTQVNTSVTILPQSSGTDIQHTQQHHLDEALAGKGYQQLLFTFGPGHKDAARTRSNLVPGQDMQQLGHASTSASINTADSDNQQSYLSDSFRKTPSTSAAPESVGVVVMEASQKQQQQQLVSLASSSTPQQQGSLVVPEMYSSYKKLQVPKGGEATVPSSMSAANGAALLTSKTEETQPPNRIVLTSGPSAEGGTSIRTPHSSHHKVSIMTSMLPSCAAVSSTQQRPPTSSTLHISASPHSPHTLRPEDRDTFTAGAAVRNKAPLPRGVMSQGLDTSVRGNPVIRSMAAIEWEKEEEAKCSTVTEGTAAAQEGGMAPNLLTLYHGSHFTAGVSDDVGVPAAVEPSHSYLQHSSAGNLTYAAAAAAPSSSPRLGSPLKGSAVEEAHSGVKVSKGGEKEGPEHDVPPTANTGSPLSLATESMNRFGSATEVAAALGAPAYAASHDSTMAAGTPLLPSREGFREAYEAFCVMKDYQRKEEHVVHSTTINTFALWKAIQDRGGFQQVSVNREWGVAARSILNHSIQKGGWESLASDIKRVYKEALHLLEFEKHVWAHQQGEEAAERAAMTSTSSMRAFAAKKKQKQKHGHISSLKASPHITVSTSALSDSGVSATSEKKKDLQAQAKMADDGHANAGQQPGQAGAVDILTSADDITTKEVHPVPSAGRLVPLDAEDMFDEALQQQRSADGAKVSNGAVTAAGLAAERSVKKGSSMAGHSTRPHAAADVTKVNTRRLPSHDLESSSSKAVKNGCGISVGACQVAGSSPHAKQSSYEGIVSSIHTSVDRSKVGRHSLPPSSKELIKNIGNPDSRHSHVKVAGTQQQKLALGNDNHSRVDLWPNLQGPRLVGRRIRVYWPLDEAHYSGTVTSFRAEAHGKMLYTVQYDDGDRELLDLSKEEWTIVSGEEEKEPSTDDYQAPPHYQAADADAEEPTSFLIIARQDTAKEAEGISQLAKEANEEPATTGRAPFDMALIADKDSQQGAHHITSSTEAAAAANHTRQQAMAPVSSSSDRLLSTTQRVDLPRLLTAVAMAAAAASQHTPAVNATHPVGTQLPGAADRRLLQAAAIAATESGMLQTVSPAAPPPDPAVQTGTSSAAAAAVTLLAEWAASLPAATRLGLATSSRVLAARTRPKAAGSSPSPQTSMASHAAVGTAADQPATATAAAAAAAVAMSGLLLPDQGGGGGTQSSKGLPCIAEEVQDSSTLLSCTAAVVALLQGGKQALQLPATATAAPGSSTSRSHDLLLSSFSSAKSLKPLAPAVHEHSSAPETAAVPGQERPQTDLPSSCQGMIIDDLKGLKSDEHSREPHGLGSTEDASRSTPQWSRGGGASLLLAPAPLPEEVIKLISSWKADQQQQKNEVHEVSRDKGTTTGEAVVALDSTPDARRGRVGFGKASSKTYSEHSMGPDSTPSSSQHLESPGSPPATQAMFLTCHGVPGILLPVPLDLVACACPQCKQSLTTAAAAAGPVQWRVWTLQGYSVHAAAAVAAPALALASTSCSSAPDQSPDAVSNQTPQQQQQLRNMDWRSQVLLLPAGQPLGQVLGKRKLSPGSELIRCYLMDHEKVATLITQSSATPSTLKSRGRAEEQVVNQDHYQQQGTETAEAGSAKTQLLSIMSTPTCEGAELPFAPAPPGAAASGIRDGDLEAASSRDSKLEYQQQCSAEAAATDSGSGKVVLNSSGSRRNLDGGALWKMPLAATISAATAAAESGPGSQPNVQHQNTSHAEAALPGPVQSSLTEPVKTIDPDTASGGMLKAEFHIPGVAAQSPNNTAAASHGSTVPRAEQAAAPAVKKKRLREVAALWESHQQLLGHKRSSGLAAAAAIAQVVQQEQQQQQKQAPTLMPLSAAQKKAGAEKKVLTGASNSLHVAQAAAPGSSHAVGIASNPTSNPKHLQPNSTKPNIKASVLGKKQSRAIGKGKSETDSLLQSAEPNTTEGAPGGSMGAIATAPVATAVLAVDHAADARKVPKGDMAAPAAVKKLKVVTTSTAGVATQVDPAVHAAGKGQTVGNSLGHPAEAAVAATGAHAALGMLGRQQQQVPLLKKKPKMGPTGTKQDAQRKQLSLTGGAAGRTSAAAAAAASSHETDNHGAGDADTEYSVLKVQAPSGFEVLTMVGGYSAEEVRIHCWDQGRIVIWAEPREPRSHELWRIKPIHREVKLPGPVIAATAQALMTLHGQLYIRVNDKLD</sequence>
<feature type="compositionally biased region" description="Low complexity" evidence="3">
    <location>
        <begin position="596"/>
        <end position="609"/>
    </location>
</feature>
<feature type="compositionally biased region" description="Polar residues" evidence="3">
    <location>
        <begin position="2109"/>
        <end position="2125"/>
    </location>
</feature>
<dbReference type="GO" id="GO:0005634">
    <property type="term" value="C:nucleus"/>
    <property type="evidence" value="ECO:0007669"/>
    <property type="project" value="UniProtKB-SubCell"/>
</dbReference>
<feature type="compositionally biased region" description="Polar residues" evidence="3">
    <location>
        <begin position="1223"/>
        <end position="1238"/>
    </location>
</feature>
<dbReference type="GO" id="GO:0000785">
    <property type="term" value="C:chromatin"/>
    <property type="evidence" value="ECO:0007669"/>
    <property type="project" value="TreeGrafter"/>
</dbReference>
<feature type="compositionally biased region" description="Polar residues" evidence="3">
    <location>
        <begin position="831"/>
        <end position="841"/>
    </location>
</feature>
<dbReference type="Gene3D" id="1.10.150.60">
    <property type="entry name" value="ARID DNA-binding domain"/>
    <property type="match status" value="1"/>
</dbReference>
<organism evidence="5 6">
    <name type="scientific">Chlamydomonas eustigma</name>
    <dbReference type="NCBI Taxonomy" id="1157962"/>
    <lineage>
        <taxon>Eukaryota</taxon>
        <taxon>Viridiplantae</taxon>
        <taxon>Chlorophyta</taxon>
        <taxon>core chlorophytes</taxon>
        <taxon>Chlorophyceae</taxon>
        <taxon>CS clade</taxon>
        <taxon>Chlamydomonadales</taxon>
        <taxon>Chlamydomonadaceae</taxon>
        <taxon>Chlamydomonas</taxon>
    </lineage>
</organism>
<dbReference type="SUPFAM" id="SSF46774">
    <property type="entry name" value="ARID-like"/>
    <property type="match status" value="1"/>
</dbReference>
<feature type="compositionally biased region" description="Basic and acidic residues" evidence="3">
    <location>
        <begin position="1866"/>
        <end position="1880"/>
    </location>
</feature>
<evidence type="ECO:0000259" key="4">
    <source>
        <dbReference type="PROSITE" id="PS51011"/>
    </source>
</evidence>
<evidence type="ECO:0000256" key="1">
    <source>
        <dbReference type="ARBA" id="ARBA00004123"/>
    </source>
</evidence>
<dbReference type="EMBL" id="BEGY01000036">
    <property type="protein sequence ID" value="GAX78891.1"/>
    <property type="molecule type" value="Genomic_DNA"/>
</dbReference>
<feature type="region of interest" description="Disordered" evidence="3">
    <location>
        <begin position="1"/>
        <end position="33"/>
    </location>
</feature>
<comment type="caution">
    <text evidence="5">The sequence shown here is derived from an EMBL/GenBank/DDBJ whole genome shotgun (WGS) entry which is preliminary data.</text>
</comment>
<feature type="region of interest" description="Disordered" evidence="3">
    <location>
        <begin position="596"/>
        <end position="645"/>
    </location>
</feature>
<dbReference type="InterPro" id="IPR036431">
    <property type="entry name" value="ARID_dom_sf"/>
</dbReference>
<feature type="compositionally biased region" description="Low complexity" evidence="3">
    <location>
        <begin position="451"/>
        <end position="462"/>
    </location>
</feature>
<feature type="region of interest" description="Disordered" evidence="3">
    <location>
        <begin position="1356"/>
        <end position="1377"/>
    </location>
</feature>
<feature type="compositionally biased region" description="Basic and acidic residues" evidence="3">
    <location>
        <begin position="1584"/>
        <end position="1594"/>
    </location>
</feature>
<reference evidence="5 6" key="1">
    <citation type="submission" date="2017-08" db="EMBL/GenBank/DDBJ databases">
        <title>Acidophilic green algal genome provides insights into adaptation to an acidic environment.</title>
        <authorList>
            <person name="Hirooka S."/>
            <person name="Hirose Y."/>
            <person name="Kanesaki Y."/>
            <person name="Higuchi S."/>
            <person name="Fujiwara T."/>
            <person name="Onuma R."/>
            <person name="Era A."/>
            <person name="Ohbayashi R."/>
            <person name="Uzuka A."/>
            <person name="Nozaki H."/>
            <person name="Yoshikawa H."/>
            <person name="Miyagishima S.Y."/>
        </authorList>
    </citation>
    <scope>NUCLEOTIDE SEQUENCE [LARGE SCALE GENOMIC DNA]</scope>
    <source>
        <strain evidence="5 6">NIES-2499</strain>
    </source>
</reference>
<feature type="region of interest" description="Disordered" evidence="3">
    <location>
        <begin position="831"/>
        <end position="851"/>
    </location>
</feature>
<dbReference type="GO" id="GO:0007064">
    <property type="term" value="P:mitotic sister chromatid cohesion"/>
    <property type="evidence" value="ECO:0007669"/>
    <property type="project" value="InterPro"/>
</dbReference>
<dbReference type="CDD" id="cd20404">
    <property type="entry name" value="Tudor_Agenet_AtEML-like"/>
    <property type="match status" value="1"/>
</dbReference>